<gene>
    <name evidence="1" type="ORF">LGH74_20070</name>
</gene>
<protein>
    <submittedName>
        <fullName evidence="1">Uncharacterized protein</fullName>
    </submittedName>
</protein>
<dbReference type="EMBL" id="JAJADR010000006">
    <property type="protein sequence ID" value="MCB2410300.1"/>
    <property type="molecule type" value="Genomic_DNA"/>
</dbReference>
<reference evidence="1" key="1">
    <citation type="submission" date="2021-10" db="EMBL/GenBank/DDBJ databases">
        <authorList>
            <person name="Dean J.D."/>
            <person name="Kim M.K."/>
            <person name="Newey C.N."/>
            <person name="Stoker T.S."/>
            <person name="Thompson D.W."/>
            <person name="Grose J.H."/>
        </authorList>
    </citation>
    <scope>NUCLEOTIDE SEQUENCE</scope>
    <source>
        <strain evidence="1">BT178</strain>
    </source>
</reference>
<name>A0ABS8AWX1_9BACT</name>
<dbReference type="RefSeq" id="WP_226178775.1">
    <property type="nucleotide sequence ID" value="NZ_JAJADR010000006.1"/>
</dbReference>
<organism evidence="1 2">
    <name type="scientific">Hymenobacter lucidus</name>
    <dbReference type="NCBI Taxonomy" id="2880930"/>
    <lineage>
        <taxon>Bacteria</taxon>
        <taxon>Pseudomonadati</taxon>
        <taxon>Bacteroidota</taxon>
        <taxon>Cytophagia</taxon>
        <taxon>Cytophagales</taxon>
        <taxon>Hymenobacteraceae</taxon>
        <taxon>Hymenobacter</taxon>
    </lineage>
</organism>
<sequence length="131" mass="14793">MPAGEQITISAADAEIVAASLAILVTETQHCFAFRLSKGTHEIAIELLKNGQYIFVSLIVDQLEYPIEHMEFYMQETKTEILQEAWAMTELLYTHETRFARAVKGSASKLALEVLREGSWTQFGYFNTAKT</sequence>
<keyword evidence="2" id="KW-1185">Reference proteome</keyword>
<accession>A0ABS8AWX1</accession>
<proteinExistence type="predicted"/>
<comment type="caution">
    <text evidence="1">The sequence shown here is derived from an EMBL/GenBank/DDBJ whole genome shotgun (WGS) entry which is preliminary data.</text>
</comment>
<dbReference type="Proteomes" id="UP001165296">
    <property type="component" value="Unassembled WGS sequence"/>
</dbReference>
<evidence type="ECO:0000313" key="2">
    <source>
        <dbReference type="Proteomes" id="UP001165296"/>
    </source>
</evidence>
<evidence type="ECO:0000313" key="1">
    <source>
        <dbReference type="EMBL" id="MCB2410300.1"/>
    </source>
</evidence>